<evidence type="ECO:0000256" key="2">
    <source>
        <dbReference type="ARBA" id="ARBA00007448"/>
    </source>
</evidence>
<sequence>MAQINATQLLEMLAFPWHPFQALFLDKLGRDMNAIMGLFFLFIVSGYYGRVFNFIEKHFWSSVSVDQGDDLYDQVMSWISEQKPEKHSKTLSVRTVLGKDWNLDIGPEEEHRHLRMPAIQVTPAIGSTFYLRHKGHRISFRRDTIAGKGDGMKAAAEKEVITLRCFSTSPQPCRDLIDHIRLVHYTQCATMTTTTIRKPSEFYNRRLSTWTNSGQKECIIKDMEDYLNSSDMYTASGVPYRRGYLFHGPPGTGKTSFASALAGHLKADIHKVNLNSSEVDDELLIDLVANLRKGSILLIEDIDSAGLTRDDTPDSNDNFKSRITLAGFLNAIDGIASSQGHILIMTTNCRSKLDDAILRPGRVDIEEYFGNASKDTAKNMFIRMCSSLTAKTPANTLHPAKSIEEVRDLAMKFAEHIDDKKFSPAQIQGFLLQRRDPEKACADISDWVKAENAKLENMVGEPSAEGLSDNQIQVSRRFGMATSGGLFSWGT</sequence>
<dbReference type="OrthoDB" id="10251412at2759"/>
<dbReference type="InterPro" id="IPR027417">
    <property type="entry name" value="P-loop_NTPase"/>
</dbReference>
<dbReference type="GO" id="GO:0005524">
    <property type="term" value="F:ATP binding"/>
    <property type="evidence" value="ECO:0007669"/>
    <property type="project" value="UniProtKB-KW"/>
</dbReference>
<comment type="similarity">
    <text evidence="2">Belongs to the AAA ATPase family. BCS1 subfamily.</text>
</comment>
<evidence type="ECO:0000256" key="5">
    <source>
        <dbReference type="ARBA" id="ARBA00022792"/>
    </source>
</evidence>
<evidence type="ECO:0000256" key="12">
    <source>
        <dbReference type="SAM" id="Phobius"/>
    </source>
</evidence>
<dbReference type="Gene3D" id="3.40.50.300">
    <property type="entry name" value="P-loop containing nucleotide triphosphate hydrolases"/>
    <property type="match status" value="1"/>
</dbReference>
<dbReference type="PRINTS" id="PR00300">
    <property type="entry name" value="CLPPROTEASEA"/>
</dbReference>
<dbReference type="InterPro" id="IPR014851">
    <property type="entry name" value="BCS1_N"/>
</dbReference>
<dbReference type="SMART" id="SM01024">
    <property type="entry name" value="BCS1_N"/>
    <property type="match status" value="1"/>
</dbReference>
<dbReference type="eggNOG" id="KOG0743">
    <property type="taxonomic scope" value="Eukaryota"/>
</dbReference>
<evidence type="ECO:0000256" key="6">
    <source>
        <dbReference type="ARBA" id="ARBA00022801"/>
    </source>
</evidence>
<evidence type="ECO:0008006" key="16">
    <source>
        <dbReference type="Google" id="ProtNLM"/>
    </source>
</evidence>
<dbReference type="Pfam" id="PF08740">
    <property type="entry name" value="BCS1_N"/>
    <property type="match status" value="1"/>
</dbReference>
<evidence type="ECO:0000256" key="7">
    <source>
        <dbReference type="ARBA" id="ARBA00022840"/>
    </source>
</evidence>
<evidence type="ECO:0000256" key="8">
    <source>
        <dbReference type="ARBA" id="ARBA00022989"/>
    </source>
</evidence>
<dbReference type="InterPro" id="IPR050747">
    <property type="entry name" value="Mitochondrial_chaperone_BCS1"/>
</dbReference>
<keyword evidence="4" id="KW-0547">Nucleotide-binding</keyword>
<keyword evidence="8 12" id="KW-1133">Transmembrane helix</keyword>
<comment type="catalytic activity">
    <reaction evidence="11">
        <text>ATP + H2O = ADP + phosphate + H(+)</text>
        <dbReference type="Rhea" id="RHEA:13065"/>
        <dbReference type="ChEBI" id="CHEBI:15377"/>
        <dbReference type="ChEBI" id="CHEBI:15378"/>
        <dbReference type="ChEBI" id="CHEBI:30616"/>
        <dbReference type="ChEBI" id="CHEBI:43474"/>
        <dbReference type="ChEBI" id="CHEBI:456216"/>
    </reaction>
    <physiologicalReaction direction="left-to-right" evidence="11">
        <dbReference type="Rhea" id="RHEA:13066"/>
    </physiologicalReaction>
</comment>
<keyword evidence="5" id="KW-0999">Mitochondrion inner membrane</keyword>
<dbReference type="GeneID" id="36286999"/>
<protein>
    <recommendedName>
        <fullName evidence="16">AAA+ ATPase domain-containing protein</fullName>
    </recommendedName>
</protein>
<feature type="transmembrane region" description="Helical" evidence="12">
    <location>
        <begin position="32"/>
        <end position="49"/>
    </location>
</feature>
<gene>
    <name evidence="15" type="ORF">VC83_03926</name>
</gene>
<evidence type="ECO:0000256" key="1">
    <source>
        <dbReference type="ARBA" id="ARBA00004434"/>
    </source>
</evidence>
<evidence type="ECO:0000313" key="15">
    <source>
        <dbReference type="EMBL" id="OAF59712.1"/>
    </source>
</evidence>
<dbReference type="InterPro" id="IPR003593">
    <property type="entry name" value="AAA+_ATPase"/>
</dbReference>
<dbReference type="PANTHER" id="PTHR23070">
    <property type="entry name" value="BCS1 AAA-TYPE ATPASE"/>
    <property type="match status" value="1"/>
</dbReference>
<dbReference type="RefSeq" id="XP_024324995.1">
    <property type="nucleotide sequence ID" value="XM_024467564.1"/>
</dbReference>
<dbReference type="Pfam" id="PF00004">
    <property type="entry name" value="AAA"/>
    <property type="match status" value="1"/>
</dbReference>
<keyword evidence="6" id="KW-0378">Hydrolase</keyword>
<comment type="subcellular location">
    <subcellularLocation>
        <location evidence="1">Mitochondrion inner membrane</location>
        <topology evidence="1">Single-pass membrane protein</topology>
    </subcellularLocation>
</comment>
<dbReference type="GO" id="GO:0016887">
    <property type="term" value="F:ATP hydrolysis activity"/>
    <property type="evidence" value="ECO:0007669"/>
    <property type="project" value="InterPro"/>
</dbReference>
<reference evidence="15" key="1">
    <citation type="submission" date="2016-03" db="EMBL/GenBank/DDBJ databases">
        <title>Updated assembly of Pseudogymnoascus destructans, the fungus causing white-nose syndrome of bats.</title>
        <authorList>
            <person name="Palmer J.M."/>
            <person name="Drees K.P."/>
            <person name="Foster J.T."/>
            <person name="Lindner D.L."/>
        </authorList>
    </citation>
    <scope>NUCLEOTIDE SEQUENCE [LARGE SCALE GENOMIC DNA]</scope>
    <source>
        <strain evidence="15">20631-21</strain>
    </source>
</reference>
<dbReference type="SUPFAM" id="SSF52540">
    <property type="entry name" value="P-loop containing nucleoside triphosphate hydrolases"/>
    <property type="match status" value="1"/>
</dbReference>
<dbReference type="InterPro" id="IPR003959">
    <property type="entry name" value="ATPase_AAA_core"/>
</dbReference>
<keyword evidence="7" id="KW-0067">ATP-binding</keyword>
<dbReference type="VEuPathDB" id="FungiDB:GMDG_08137"/>
<dbReference type="Pfam" id="PF25426">
    <property type="entry name" value="AAA_lid_BCS1"/>
    <property type="match status" value="1"/>
</dbReference>
<evidence type="ECO:0000256" key="9">
    <source>
        <dbReference type="ARBA" id="ARBA00023128"/>
    </source>
</evidence>
<evidence type="ECO:0000256" key="4">
    <source>
        <dbReference type="ARBA" id="ARBA00022741"/>
    </source>
</evidence>
<evidence type="ECO:0000259" key="14">
    <source>
        <dbReference type="SMART" id="SM01024"/>
    </source>
</evidence>
<proteinExistence type="inferred from homology"/>
<dbReference type="SMART" id="SM00382">
    <property type="entry name" value="AAA"/>
    <property type="match status" value="1"/>
</dbReference>
<organism evidence="15">
    <name type="scientific">Pseudogymnoascus destructans</name>
    <dbReference type="NCBI Taxonomy" id="655981"/>
    <lineage>
        <taxon>Eukaryota</taxon>
        <taxon>Fungi</taxon>
        <taxon>Dikarya</taxon>
        <taxon>Ascomycota</taxon>
        <taxon>Pezizomycotina</taxon>
        <taxon>Leotiomycetes</taxon>
        <taxon>Thelebolales</taxon>
        <taxon>Thelebolaceae</taxon>
        <taxon>Pseudogymnoascus</taxon>
    </lineage>
</organism>
<feature type="domain" description="BCS1 N-terminal" evidence="14">
    <location>
        <begin position="40"/>
        <end position="215"/>
    </location>
</feature>
<evidence type="ECO:0000259" key="13">
    <source>
        <dbReference type="SMART" id="SM00382"/>
    </source>
</evidence>
<evidence type="ECO:0000256" key="10">
    <source>
        <dbReference type="ARBA" id="ARBA00023136"/>
    </source>
</evidence>
<name>A0A177AE65_9PEZI</name>
<dbReference type="Proteomes" id="UP000077154">
    <property type="component" value="Unassembled WGS sequence"/>
</dbReference>
<keyword evidence="10 12" id="KW-0472">Membrane</keyword>
<dbReference type="InterPro" id="IPR057495">
    <property type="entry name" value="AAA_lid_BCS1"/>
</dbReference>
<keyword evidence="9" id="KW-0496">Mitochondrion</keyword>
<dbReference type="EMBL" id="KV441393">
    <property type="protein sequence ID" value="OAF59712.1"/>
    <property type="molecule type" value="Genomic_DNA"/>
</dbReference>
<evidence type="ECO:0000256" key="11">
    <source>
        <dbReference type="ARBA" id="ARBA00048778"/>
    </source>
</evidence>
<keyword evidence="3 12" id="KW-0812">Transmembrane</keyword>
<dbReference type="GO" id="GO:0005743">
    <property type="term" value="C:mitochondrial inner membrane"/>
    <property type="evidence" value="ECO:0007669"/>
    <property type="project" value="UniProtKB-SubCell"/>
</dbReference>
<feature type="domain" description="AAA+ ATPase" evidence="13">
    <location>
        <begin position="240"/>
        <end position="373"/>
    </location>
</feature>
<evidence type="ECO:0000256" key="3">
    <source>
        <dbReference type="ARBA" id="ARBA00022692"/>
    </source>
</evidence>
<dbReference type="AlphaFoldDB" id="A0A177AE65"/>
<dbReference type="InterPro" id="IPR001270">
    <property type="entry name" value="ClpA/B"/>
</dbReference>
<accession>A0A177AE65</accession>